<reference evidence="1" key="2">
    <citation type="submission" date="2022-01" db="EMBL/GenBank/DDBJ databases">
        <authorList>
            <person name="Yamashiro T."/>
            <person name="Shiraishi A."/>
            <person name="Satake H."/>
            <person name="Nakayama K."/>
        </authorList>
    </citation>
    <scope>NUCLEOTIDE SEQUENCE</scope>
</reference>
<evidence type="ECO:0000313" key="2">
    <source>
        <dbReference type="Proteomes" id="UP001151760"/>
    </source>
</evidence>
<reference evidence="1" key="1">
    <citation type="journal article" date="2022" name="Int. J. Mol. Sci.">
        <title>Draft Genome of Tanacetum Coccineum: Genomic Comparison of Closely Related Tanacetum-Family Plants.</title>
        <authorList>
            <person name="Yamashiro T."/>
            <person name="Shiraishi A."/>
            <person name="Nakayama K."/>
            <person name="Satake H."/>
        </authorList>
    </citation>
    <scope>NUCLEOTIDE SEQUENCE</scope>
</reference>
<comment type="caution">
    <text evidence="1">The sequence shown here is derived from an EMBL/GenBank/DDBJ whole genome shotgun (WGS) entry which is preliminary data.</text>
</comment>
<protein>
    <submittedName>
        <fullName evidence="1">Uncharacterized protein</fullName>
    </submittedName>
</protein>
<gene>
    <name evidence="1" type="ORF">Tco_0822643</name>
</gene>
<keyword evidence="2" id="KW-1185">Reference proteome</keyword>
<feature type="non-terminal residue" evidence="1">
    <location>
        <position position="1"/>
    </location>
</feature>
<sequence>YELRLVAGIAIGALVKGCSRFEVPAKVKVVAYWFQYLGVSSLKFMYKDIRSIVSKTKAQFFQDGKSEIRVKSRNSWLPQKQRFFTSTLNGSWNWQWSRLVDSGRTASMLLNLQLSLLKLPFLLMAYWE</sequence>
<accession>A0ABQ5AHH6</accession>
<organism evidence="1 2">
    <name type="scientific">Tanacetum coccineum</name>
    <dbReference type="NCBI Taxonomy" id="301880"/>
    <lineage>
        <taxon>Eukaryota</taxon>
        <taxon>Viridiplantae</taxon>
        <taxon>Streptophyta</taxon>
        <taxon>Embryophyta</taxon>
        <taxon>Tracheophyta</taxon>
        <taxon>Spermatophyta</taxon>
        <taxon>Magnoliopsida</taxon>
        <taxon>eudicotyledons</taxon>
        <taxon>Gunneridae</taxon>
        <taxon>Pentapetalae</taxon>
        <taxon>asterids</taxon>
        <taxon>campanulids</taxon>
        <taxon>Asterales</taxon>
        <taxon>Asteraceae</taxon>
        <taxon>Asteroideae</taxon>
        <taxon>Anthemideae</taxon>
        <taxon>Anthemidinae</taxon>
        <taxon>Tanacetum</taxon>
    </lineage>
</organism>
<proteinExistence type="predicted"/>
<evidence type="ECO:0000313" key="1">
    <source>
        <dbReference type="EMBL" id="GJT01474.1"/>
    </source>
</evidence>
<dbReference type="EMBL" id="BQNB010012274">
    <property type="protein sequence ID" value="GJT01474.1"/>
    <property type="molecule type" value="Genomic_DNA"/>
</dbReference>
<dbReference type="Proteomes" id="UP001151760">
    <property type="component" value="Unassembled WGS sequence"/>
</dbReference>
<name>A0ABQ5AHH6_9ASTR</name>